<keyword evidence="4" id="KW-1185">Reference proteome</keyword>
<dbReference type="NCBIfam" id="TIGR03696">
    <property type="entry name" value="Rhs_assc_core"/>
    <property type="match status" value="1"/>
</dbReference>
<dbReference type="RefSeq" id="WP_199179178.1">
    <property type="nucleotide sequence ID" value="NZ_CVTD020000017.1"/>
</dbReference>
<organism evidence="3 4">
    <name type="scientific">Herbinix hemicellulosilytica</name>
    <dbReference type="NCBI Taxonomy" id="1564487"/>
    <lineage>
        <taxon>Bacteria</taxon>
        <taxon>Bacillati</taxon>
        <taxon>Bacillota</taxon>
        <taxon>Clostridia</taxon>
        <taxon>Lachnospirales</taxon>
        <taxon>Lachnospiraceae</taxon>
        <taxon>Herbinix</taxon>
    </lineage>
</organism>
<dbReference type="InterPro" id="IPR050708">
    <property type="entry name" value="T6SS_VgrG/RHS"/>
</dbReference>
<dbReference type="InterPro" id="IPR022385">
    <property type="entry name" value="Rhs_assc_core"/>
</dbReference>
<evidence type="ECO:0000259" key="2">
    <source>
        <dbReference type="Pfam" id="PF25023"/>
    </source>
</evidence>
<dbReference type="Proteomes" id="UP000236497">
    <property type="component" value="Unassembled WGS sequence"/>
</dbReference>
<dbReference type="Pfam" id="PF25023">
    <property type="entry name" value="TEN_YD-shell"/>
    <property type="match status" value="1"/>
</dbReference>
<keyword evidence="1" id="KW-0677">Repeat</keyword>
<dbReference type="PANTHER" id="PTHR32305:SF15">
    <property type="entry name" value="PROTEIN RHSA-RELATED"/>
    <property type="match status" value="1"/>
</dbReference>
<dbReference type="Gene3D" id="2.180.10.10">
    <property type="entry name" value="RHS repeat-associated core"/>
    <property type="match status" value="1"/>
</dbReference>
<gene>
    <name evidence="3" type="ORF">HHT355_1773</name>
</gene>
<dbReference type="EMBL" id="CVTD020000017">
    <property type="protein sequence ID" value="CRZ34973.1"/>
    <property type="molecule type" value="Genomic_DNA"/>
</dbReference>
<accession>A0A0H5SX98</accession>
<evidence type="ECO:0000313" key="4">
    <source>
        <dbReference type="Proteomes" id="UP000236497"/>
    </source>
</evidence>
<dbReference type="AlphaFoldDB" id="A0A0H5SX98"/>
<protein>
    <recommendedName>
        <fullName evidence="2">Teneurin-like YD-shell domain-containing protein</fullName>
    </recommendedName>
</protein>
<dbReference type="PANTHER" id="PTHR32305">
    <property type="match status" value="1"/>
</dbReference>
<name>A0A0H5SX98_HERHM</name>
<sequence>MSKGNKVTYMEYYADGLRAGKYTNTSSDLYVYDLSGRVVAEAHNSYNITANYVWGPDRVLVKKDTGGGEYYSLYNGHGDVVQIVDRNGKIVNNYKYDEWGNILESNENISNPFKYAGEIFDEETGLYYLRARYYDPALGRFINEDTYEGQVTNPLSLNLYSYCYNNPLIYKDSSGNKPFSLYNEISKFLINIRQSISPKKWDKFKYEFERLEKLLSCYYDD</sequence>
<feature type="domain" description="Teneurin-like YD-shell" evidence="2">
    <location>
        <begin position="65"/>
        <end position="167"/>
    </location>
</feature>
<evidence type="ECO:0000313" key="3">
    <source>
        <dbReference type="EMBL" id="CRZ34973.1"/>
    </source>
</evidence>
<evidence type="ECO:0000256" key="1">
    <source>
        <dbReference type="ARBA" id="ARBA00022737"/>
    </source>
</evidence>
<dbReference type="InterPro" id="IPR056823">
    <property type="entry name" value="TEN-like_YD-shell"/>
</dbReference>
<proteinExistence type="predicted"/>
<reference evidence="3 4" key="1">
    <citation type="submission" date="2015-06" db="EMBL/GenBank/DDBJ databases">
        <authorList>
            <person name="Wibberg Daniel"/>
        </authorList>
    </citation>
    <scope>NUCLEOTIDE SEQUENCE [LARGE SCALE GENOMIC DNA]</scope>
    <source>
        <strain evidence="3 4">T3/55T</strain>
    </source>
</reference>